<evidence type="ECO:0000313" key="5">
    <source>
        <dbReference type="EMBL" id="CUA90667.1"/>
    </source>
</evidence>
<dbReference type="Pfam" id="PF00392">
    <property type="entry name" value="GntR"/>
    <property type="match status" value="1"/>
</dbReference>
<dbReference type="InterPro" id="IPR000524">
    <property type="entry name" value="Tscrpt_reg_HTH_GntR"/>
</dbReference>
<dbReference type="Proteomes" id="UP000182178">
    <property type="component" value="Unassembled WGS sequence"/>
</dbReference>
<dbReference type="SUPFAM" id="SSF48008">
    <property type="entry name" value="GntR ligand-binding domain-like"/>
    <property type="match status" value="1"/>
</dbReference>
<keyword evidence="1" id="KW-0805">Transcription regulation</keyword>
<reference evidence="5 6" key="1">
    <citation type="submission" date="2015-08" db="EMBL/GenBank/DDBJ databases">
        <authorList>
            <person name="Varghese N."/>
        </authorList>
    </citation>
    <scope>NUCLEOTIDE SEQUENCE [LARGE SCALE GENOMIC DNA]</scope>
    <source>
        <strain evidence="5 6">DSM 18167</strain>
    </source>
</reference>
<dbReference type="PROSITE" id="PS50949">
    <property type="entry name" value="HTH_GNTR"/>
    <property type="match status" value="1"/>
</dbReference>
<dbReference type="InterPro" id="IPR036390">
    <property type="entry name" value="WH_DNA-bd_sf"/>
</dbReference>
<dbReference type="Gene3D" id="1.10.10.10">
    <property type="entry name" value="Winged helix-like DNA-binding domain superfamily/Winged helix DNA-binding domain"/>
    <property type="match status" value="1"/>
</dbReference>
<dbReference type="PANTHER" id="PTHR43537:SF51">
    <property type="entry name" value="HTH-TYPE TRANSCRIPTIONAL REGULATOR LGOR-RELATED"/>
    <property type="match status" value="1"/>
</dbReference>
<evidence type="ECO:0000313" key="6">
    <source>
        <dbReference type="Proteomes" id="UP000182178"/>
    </source>
</evidence>
<keyword evidence="3" id="KW-0804">Transcription</keyword>
<protein>
    <submittedName>
        <fullName evidence="5">DNA-binding transcriptional regulator, GntR family</fullName>
    </submittedName>
</protein>
<dbReference type="EMBL" id="CYHC01000014">
    <property type="protein sequence ID" value="CUA90667.1"/>
    <property type="molecule type" value="Genomic_DNA"/>
</dbReference>
<dbReference type="SMART" id="SM00345">
    <property type="entry name" value="HTH_GNTR"/>
    <property type="match status" value="1"/>
</dbReference>
<proteinExistence type="predicted"/>
<dbReference type="CDD" id="cd07377">
    <property type="entry name" value="WHTH_GntR"/>
    <property type="match status" value="1"/>
</dbReference>
<keyword evidence="6" id="KW-1185">Reference proteome</keyword>
<dbReference type="InterPro" id="IPR011711">
    <property type="entry name" value="GntR_C"/>
</dbReference>
<comment type="caution">
    <text evidence="5">The sequence shown here is derived from an EMBL/GenBank/DDBJ whole genome shotgun (WGS) entry which is preliminary data.</text>
</comment>
<evidence type="ECO:0000256" key="3">
    <source>
        <dbReference type="ARBA" id="ARBA00023163"/>
    </source>
</evidence>
<dbReference type="PRINTS" id="PR00035">
    <property type="entry name" value="HTHGNTR"/>
</dbReference>
<dbReference type="InterPro" id="IPR036388">
    <property type="entry name" value="WH-like_DNA-bd_sf"/>
</dbReference>
<evidence type="ECO:0000256" key="2">
    <source>
        <dbReference type="ARBA" id="ARBA00023125"/>
    </source>
</evidence>
<sequence>MQRVQRTPSLRDQALSQLRKAIVTGQLAPGSLHSEQTIAARLGLSRTPVREALLQLAGEGLIVFLPNRGARIVDLDATHLAEVLQFRAAIEGCGASRMAANPDPKRIARLEAELKRQRLIIKNGERLRWVDANADFHAILAEASENRLMIEAFGPLASHTKRLGYRMNHRAQRMRESLDEHSAIVDAIRRGDVDRARTMAEEHLYVTTVLMKQLFTDLGIGTAEGVGSGLKKKRGRNAKSG</sequence>
<dbReference type="SMART" id="SM00895">
    <property type="entry name" value="FCD"/>
    <property type="match status" value="1"/>
</dbReference>
<dbReference type="SUPFAM" id="SSF46785">
    <property type="entry name" value="Winged helix' DNA-binding domain"/>
    <property type="match status" value="1"/>
</dbReference>
<dbReference type="PANTHER" id="PTHR43537">
    <property type="entry name" value="TRANSCRIPTIONAL REGULATOR, GNTR FAMILY"/>
    <property type="match status" value="1"/>
</dbReference>
<feature type="domain" description="HTH gntR-type" evidence="4">
    <location>
        <begin position="8"/>
        <end position="75"/>
    </location>
</feature>
<name>A0ABP2ADE5_9HYPH</name>
<dbReference type="RefSeq" id="WP_055460852.1">
    <property type="nucleotide sequence ID" value="NZ_CYHC01000014.1"/>
</dbReference>
<evidence type="ECO:0000256" key="1">
    <source>
        <dbReference type="ARBA" id="ARBA00023015"/>
    </source>
</evidence>
<dbReference type="Gene3D" id="1.20.120.530">
    <property type="entry name" value="GntR ligand-binding domain-like"/>
    <property type="match status" value="1"/>
</dbReference>
<dbReference type="Pfam" id="PF07729">
    <property type="entry name" value="FCD"/>
    <property type="match status" value="1"/>
</dbReference>
<organism evidence="5 6">
    <name type="scientific">Chelatococcus sambhunathii</name>
    <dbReference type="NCBI Taxonomy" id="363953"/>
    <lineage>
        <taxon>Bacteria</taxon>
        <taxon>Pseudomonadati</taxon>
        <taxon>Pseudomonadota</taxon>
        <taxon>Alphaproteobacteria</taxon>
        <taxon>Hyphomicrobiales</taxon>
        <taxon>Chelatococcaceae</taxon>
        <taxon>Chelatococcus</taxon>
    </lineage>
</organism>
<evidence type="ECO:0000259" key="4">
    <source>
        <dbReference type="PROSITE" id="PS50949"/>
    </source>
</evidence>
<dbReference type="GO" id="GO:0003677">
    <property type="term" value="F:DNA binding"/>
    <property type="evidence" value="ECO:0007669"/>
    <property type="project" value="UniProtKB-KW"/>
</dbReference>
<gene>
    <name evidence="5" type="ORF">Ga0061061_11460</name>
</gene>
<accession>A0ABP2ADE5</accession>
<keyword evidence="2 5" id="KW-0238">DNA-binding</keyword>
<dbReference type="InterPro" id="IPR008920">
    <property type="entry name" value="TF_FadR/GntR_C"/>
</dbReference>